<gene>
    <name evidence="1" type="ORF">AKAME5_001248200</name>
</gene>
<comment type="caution">
    <text evidence="1">The sequence shown here is derived from an EMBL/GenBank/DDBJ whole genome shotgun (WGS) entry which is preliminary data.</text>
</comment>
<dbReference type="Proteomes" id="UP001279410">
    <property type="component" value="Unassembled WGS sequence"/>
</dbReference>
<evidence type="ECO:0000313" key="2">
    <source>
        <dbReference type="Proteomes" id="UP001279410"/>
    </source>
</evidence>
<keyword evidence="2" id="KW-1185">Reference proteome</keyword>
<dbReference type="AlphaFoldDB" id="A0AAD3MT31"/>
<accession>A0AAD3MT31</accession>
<reference evidence="1" key="1">
    <citation type="submission" date="2022-08" db="EMBL/GenBank/DDBJ databases">
        <title>Genome sequencing of akame (Lates japonicus).</title>
        <authorList>
            <person name="Hashiguchi Y."/>
            <person name="Takahashi H."/>
        </authorList>
    </citation>
    <scope>NUCLEOTIDE SEQUENCE</scope>
    <source>
        <strain evidence="1">Kochi</strain>
    </source>
</reference>
<name>A0AAD3MT31_LATJO</name>
<organism evidence="1 2">
    <name type="scientific">Lates japonicus</name>
    <name type="common">Japanese lates</name>
    <dbReference type="NCBI Taxonomy" id="270547"/>
    <lineage>
        <taxon>Eukaryota</taxon>
        <taxon>Metazoa</taxon>
        <taxon>Chordata</taxon>
        <taxon>Craniata</taxon>
        <taxon>Vertebrata</taxon>
        <taxon>Euteleostomi</taxon>
        <taxon>Actinopterygii</taxon>
        <taxon>Neopterygii</taxon>
        <taxon>Teleostei</taxon>
        <taxon>Neoteleostei</taxon>
        <taxon>Acanthomorphata</taxon>
        <taxon>Carangaria</taxon>
        <taxon>Carangaria incertae sedis</taxon>
        <taxon>Centropomidae</taxon>
        <taxon>Lates</taxon>
    </lineage>
</organism>
<dbReference type="EMBL" id="BRZM01000041">
    <property type="protein sequence ID" value="GLD60598.1"/>
    <property type="molecule type" value="Genomic_DNA"/>
</dbReference>
<sequence length="258" mass="28664">MSISSESALTWAPTDVYLMMNLSFVPEAEGTHSSVGVWDYQDMATTSSSLRIGIYLVERILKDGAALGLTLAFCLKQKFDKLKGLVPDDLVLVIYYLLQTGDDVVEKVPPQIVKEFGLHFLSQLSFHGGLPSLSLDPGSEPEAGARRPSSTALFIRMSKHPSCFRRTGDALSDWTEGEGRRVLFRGPVAELCPLTLTMLTPWQQQQWQQEHRLAGVQGEIVTTRLRRNHQTRAVTAATITFWNSLPICKGHGGRVYLC</sequence>
<evidence type="ECO:0000313" key="1">
    <source>
        <dbReference type="EMBL" id="GLD60598.1"/>
    </source>
</evidence>
<proteinExistence type="predicted"/>
<protein>
    <submittedName>
        <fullName evidence="1">L-aspartate dehydrogenase isoform X1</fullName>
    </submittedName>
</protein>